<name>A0A095YW77_9BURK</name>
<accession>A0A095YW77</accession>
<dbReference type="AlphaFoldDB" id="A0A095YW77"/>
<dbReference type="Proteomes" id="UP000029629">
    <property type="component" value="Unassembled WGS sequence"/>
</dbReference>
<dbReference type="OrthoDB" id="9789818at2"/>
<keyword evidence="3" id="KW-1185">Reference proteome</keyword>
<feature type="domain" description="Bacterial mobilisation" evidence="1">
    <location>
        <begin position="117"/>
        <end position="153"/>
    </location>
</feature>
<gene>
    <name evidence="2" type="ORF">HMPREF2130_10345</name>
</gene>
<protein>
    <recommendedName>
        <fullName evidence="1">Bacterial mobilisation domain-containing protein</fullName>
    </recommendedName>
</protein>
<proteinExistence type="predicted"/>
<reference evidence="2 3" key="1">
    <citation type="submission" date="2014-07" db="EMBL/GenBank/DDBJ databases">
        <authorList>
            <person name="McCorrison J."/>
            <person name="Sanka R."/>
            <person name="Torralba M."/>
            <person name="Gillis M."/>
            <person name="Haft D.H."/>
            <person name="Methe B."/>
            <person name="Sutton G."/>
            <person name="Nelson K.E."/>
        </authorList>
    </citation>
    <scope>NUCLEOTIDE SEQUENCE [LARGE SCALE GENOMIC DNA]</scope>
    <source>
        <strain evidence="2 3">DNF00040</strain>
    </source>
</reference>
<dbReference type="RefSeq" id="WP_052043689.1">
    <property type="nucleotide sequence ID" value="NZ_JRNI01000071.1"/>
</dbReference>
<sequence length="170" mass="19264">MREVHLRIRNIDEDKYHQLKHEALIKTGSKSVAGLAKKLLMDLLNIKTEPKVSVDSPTTRIEVRLPKPELEQLINLSAQSHMTPNAFIAMLMQGYLSGDPVMTTKEVEALYQSNQQLLAIGRNLNQIARALNANQSTSLSLKFLQELEETITQHTQKVGHIISNNWDRMP</sequence>
<comment type="caution">
    <text evidence="2">The sequence shown here is derived from an EMBL/GenBank/DDBJ whole genome shotgun (WGS) entry which is preliminary data.</text>
</comment>
<dbReference type="Pfam" id="PF05713">
    <property type="entry name" value="MobC"/>
    <property type="match status" value="1"/>
</dbReference>
<evidence type="ECO:0000313" key="3">
    <source>
        <dbReference type="Proteomes" id="UP000029629"/>
    </source>
</evidence>
<dbReference type="InterPro" id="IPR008687">
    <property type="entry name" value="MobC"/>
</dbReference>
<evidence type="ECO:0000313" key="2">
    <source>
        <dbReference type="EMBL" id="KGF26675.1"/>
    </source>
</evidence>
<dbReference type="eggNOG" id="ENOG5032TUK">
    <property type="taxonomic scope" value="Bacteria"/>
</dbReference>
<organism evidence="2 3">
    <name type="scientific">Oligella urethralis DNF00040</name>
    <dbReference type="NCBI Taxonomy" id="1401065"/>
    <lineage>
        <taxon>Bacteria</taxon>
        <taxon>Pseudomonadati</taxon>
        <taxon>Pseudomonadota</taxon>
        <taxon>Betaproteobacteria</taxon>
        <taxon>Burkholderiales</taxon>
        <taxon>Alcaligenaceae</taxon>
        <taxon>Oligella</taxon>
    </lineage>
</organism>
<dbReference type="EMBL" id="JRNI01000071">
    <property type="protein sequence ID" value="KGF26675.1"/>
    <property type="molecule type" value="Genomic_DNA"/>
</dbReference>
<evidence type="ECO:0000259" key="1">
    <source>
        <dbReference type="Pfam" id="PF05713"/>
    </source>
</evidence>